<reference evidence="2 3" key="1">
    <citation type="submission" date="2019-07" db="EMBL/GenBank/DDBJ databases">
        <title>De Novo Assembly of kiwifruit Actinidia rufa.</title>
        <authorList>
            <person name="Sugita-Konishi S."/>
            <person name="Sato K."/>
            <person name="Mori E."/>
            <person name="Abe Y."/>
            <person name="Kisaki G."/>
            <person name="Hamano K."/>
            <person name="Suezawa K."/>
            <person name="Otani M."/>
            <person name="Fukuda T."/>
            <person name="Manabe T."/>
            <person name="Gomi K."/>
            <person name="Tabuchi M."/>
            <person name="Akimitsu K."/>
            <person name="Kataoka I."/>
        </authorList>
    </citation>
    <scope>NUCLEOTIDE SEQUENCE [LARGE SCALE GENOMIC DNA]</scope>
    <source>
        <strain evidence="3">cv. Fuchu</strain>
    </source>
</reference>
<dbReference type="Proteomes" id="UP000585474">
    <property type="component" value="Unassembled WGS sequence"/>
</dbReference>
<feature type="region of interest" description="Disordered" evidence="1">
    <location>
        <begin position="1"/>
        <end position="21"/>
    </location>
</feature>
<evidence type="ECO:0000313" key="2">
    <source>
        <dbReference type="EMBL" id="GFZ14801.1"/>
    </source>
</evidence>
<keyword evidence="3" id="KW-1185">Reference proteome</keyword>
<dbReference type="EMBL" id="BJWL01000024">
    <property type="protein sequence ID" value="GFZ14801.1"/>
    <property type="molecule type" value="Genomic_DNA"/>
</dbReference>
<sequence>MDEQSNSADANSHSGGQQLETSKAERAIWLMKCPPVVSRSLQCPPPSSEFASLFDSSRPVAKVVVSIDPLCSNDQSSSQVRSFIPSISRVFKRVLVFACA</sequence>
<comment type="caution">
    <text evidence="2">The sequence shown here is derived from an EMBL/GenBank/DDBJ whole genome shotgun (WGS) entry which is preliminary data.</text>
</comment>
<accession>A0A7J0GVN9</accession>
<dbReference type="AlphaFoldDB" id="A0A7J0GVN9"/>
<evidence type="ECO:0000313" key="3">
    <source>
        <dbReference type="Proteomes" id="UP000585474"/>
    </source>
</evidence>
<evidence type="ECO:0000256" key="1">
    <source>
        <dbReference type="SAM" id="MobiDB-lite"/>
    </source>
</evidence>
<dbReference type="OrthoDB" id="26094at2759"/>
<proteinExistence type="predicted"/>
<organism evidence="2 3">
    <name type="scientific">Actinidia rufa</name>
    <dbReference type="NCBI Taxonomy" id="165716"/>
    <lineage>
        <taxon>Eukaryota</taxon>
        <taxon>Viridiplantae</taxon>
        <taxon>Streptophyta</taxon>
        <taxon>Embryophyta</taxon>
        <taxon>Tracheophyta</taxon>
        <taxon>Spermatophyta</taxon>
        <taxon>Magnoliopsida</taxon>
        <taxon>eudicotyledons</taxon>
        <taxon>Gunneridae</taxon>
        <taxon>Pentapetalae</taxon>
        <taxon>asterids</taxon>
        <taxon>Ericales</taxon>
        <taxon>Actinidiaceae</taxon>
        <taxon>Actinidia</taxon>
    </lineage>
</organism>
<protein>
    <submittedName>
        <fullName evidence="2">Uncharacterized protein</fullName>
    </submittedName>
</protein>
<name>A0A7J0GVN9_9ERIC</name>
<gene>
    <name evidence="2" type="ORF">Acr_24g0009910</name>
</gene>